<sequence length="190" mass="19790">HFAEGERVPDPFRASSRHPSSHGYLLPAADQPDDCDGRHACTQRRADPFRASSRLPPSLSSLRLSRGVSSLSTSRLLLCPVSVSRCVSRSVSGFALSFFSLLASPCCTESSPLLGCSSTPHRAPIPGFSHISAAPADVVFDPRKAGFTVGSIDTKKPGFTVRGAAETGGHGAAGFTVGGERGAADETEGH</sequence>
<feature type="non-terminal residue" evidence="2">
    <location>
        <position position="1"/>
    </location>
</feature>
<organism evidence="2">
    <name type="scientific">Musa acuminata subsp. malaccensis</name>
    <name type="common">Wild banana</name>
    <name type="synonym">Musa malaccensis</name>
    <dbReference type="NCBI Taxonomy" id="214687"/>
    <lineage>
        <taxon>Eukaryota</taxon>
        <taxon>Viridiplantae</taxon>
        <taxon>Streptophyta</taxon>
        <taxon>Embryophyta</taxon>
        <taxon>Tracheophyta</taxon>
        <taxon>Spermatophyta</taxon>
        <taxon>Magnoliopsida</taxon>
        <taxon>Liliopsida</taxon>
        <taxon>Zingiberales</taxon>
        <taxon>Musaceae</taxon>
        <taxon>Musa</taxon>
    </lineage>
</organism>
<proteinExistence type="predicted"/>
<feature type="region of interest" description="Disordered" evidence="1">
    <location>
        <begin position="163"/>
        <end position="190"/>
    </location>
</feature>
<evidence type="ECO:0000256" key="1">
    <source>
        <dbReference type="SAM" id="MobiDB-lite"/>
    </source>
</evidence>
<evidence type="ECO:0000313" key="2">
    <source>
        <dbReference type="EMBL" id="CAG1832769.1"/>
    </source>
</evidence>
<feature type="compositionally biased region" description="Gly residues" evidence="1">
    <location>
        <begin position="166"/>
        <end position="181"/>
    </location>
</feature>
<dbReference type="EMBL" id="HG996472">
    <property type="protein sequence ID" value="CAG1832769.1"/>
    <property type="molecule type" value="Genomic_DNA"/>
</dbReference>
<feature type="compositionally biased region" description="Basic and acidic residues" evidence="1">
    <location>
        <begin position="1"/>
        <end position="10"/>
    </location>
</feature>
<gene>
    <name evidence="2" type="ORF">GSMUA_86890.1</name>
</gene>
<reference evidence="2" key="1">
    <citation type="submission" date="2021-03" db="EMBL/GenBank/DDBJ databases">
        <authorList>
            <consortium name="Genoscope - CEA"/>
            <person name="William W."/>
        </authorList>
    </citation>
    <scope>NUCLEOTIDE SEQUENCE</scope>
    <source>
        <strain evidence="2">Doubled-haploid Pahang</strain>
    </source>
</reference>
<feature type="region of interest" description="Disordered" evidence="1">
    <location>
        <begin position="1"/>
        <end position="31"/>
    </location>
</feature>
<dbReference type="AlphaFoldDB" id="A0A8D7EY42"/>
<accession>A0A8D7EY42</accession>
<protein>
    <submittedName>
        <fullName evidence="2">(wild Malaysian banana) hypothetical protein</fullName>
    </submittedName>
</protein>
<name>A0A8D7EY42_MUSAM</name>